<dbReference type="AlphaFoldDB" id="A0A239GZT8"/>
<dbReference type="EMBL" id="FZNR01000022">
    <property type="protein sequence ID" value="SNS73534.1"/>
    <property type="molecule type" value="Genomic_DNA"/>
</dbReference>
<organism evidence="1 2">
    <name type="scientific">Actinoplanes regularis</name>
    <dbReference type="NCBI Taxonomy" id="52697"/>
    <lineage>
        <taxon>Bacteria</taxon>
        <taxon>Bacillati</taxon>
        <taxon>Actinomycetota</taxon>
        <taxon>Actinomycetes</taxon>
        <taxon>Micromonosporales</taxon>
        <taxon>Micromonosporaceae</taxon>
        <taxon>Actinoplanes</taxon>
    </lineage>
</organism>
<accession>A0A239GZT8</accession>
<keyword evidence="2" id="KW-1185">Reference proteome</keyword>
<gene>
    <name evidence="1" type="ORF">SAMN06264365_122103</name>
</gene>
<dbReference type="Proteomes" id="UP000198415">
    <property type="component" value="Unassembled WGS sequence"/>
</dbReference>
<dbReference type="RefSeq" id="WP_143232789.1">
    <property type="nucleotide sequence ID" value="NZ_BOMU01000100.1"/>
</dbReference>
<evidence type="ECO:0000313" key="2">
    <source>
        <dbReference type="Proteomes" id="UP000198415"/>
    </source>
</evidence>
<protein>
    <submittedName>
        <fullName evidence="1">Uncharacterized protein</fullName>
    </submittedName>
</protein>
<reference evidence="1 2" key="1">
    <citation type="submission" date="2017-06" db="EMBL/GenBank/DDBJ databases">
        <authorList>
            <person name="Kim H.J."/>
            <person name="Triplett B.A."/>
        </authorList>
    </citation>
    <scope>NUCLEOTIDE SEQUENCE [LARGE SCALE GENOMIC DNA]</scope>
    <source>
        <strain evidence="1 2">DSM 43151</strain>
    </source>
</reference>
<sequence length="67" mass="7525">MSWLIVAGRTPKQAEQVPTWRTATVRGVTAFAEANAKVWAEIDTGSADPWTLGIMTASETWRKYRQE</sequence>
<name>A0A239GZT8_9ACTN</name>
<evidence type="ECO:0000313" key="1">
    <source>
        <dbReference type="EMBL" id="SNS73534.1"/>
    </source>
</evidence>
<proteinExistence type="predicted"/>